<dbReference type="InterPro" id="IPR020846">
    <property type="entry name" value="MFS_dom"/>
</dbReference>
<evidence type="ECO:0000256" key="2">
    <source>
        <dbReference type="ARBA" id="ARBA00022692"/>
    </source>
</evidence>
<dbReference type="PROSITE" id="PS50850">
    <property type="entry name" value="MFS"/>
    <property type="match status" value="1"/>
</dbReference>
<feature type="domain" description="Major facilitator superfamily (MFS) profile" evidence="6">
    <location>
        <begin position="59"/>
        <end position="233"/>
    </location>
</feature>
<dbReference type="SUPFAM" id="SSF103473">
    <property type="entry name" value="MFS general substrate transporter"/>
    <property type="match status" value="1"/>
</dbReference>
<dbReference type="AlphaFoldDB" id="A0A9P1N5T9"/>
<reference evidence="7" key="1">
    <citation type="submission" date="2022-11" db="EMBL/GenBank/DDBJ databases">
        <authorList>
            <person name="Kikuchi T."/>
        </authorList>
    </citation>
    <scope>NUCLEOTIDE SEQUENCE</scope>
    <source>
        <strain evidence="7">PS1010</strain>
    </source>
</reference>
<comment type="subcellular location">
    <subcellularLocation>
        <location evidence="1">Membrane</location>
        <topology evidence="1">Multi-pass membrane protein</topology>
    </subcellularLocation>
</comment>
<dbReference type="PANTHER" id="PTHR11662">
    <property type="entry name" value="SOLUTE CARRIER FAMILY 17"/>
    <property type="match status" value="1"/>
</dbReference>
<keyword evidence="2 5" id="KW-0812">Transmembrane</keyword>
<evidence type="ECO:0000313" key="7">
    <source>
        <dbReference type="EMBL" id="CAI5449096.1"/>
    </source>
</evidence>
<proteinExistence type="predicted"/>
<dbReference type="GO" id="GO:0016020">
    <property type="term" value="C:membrane"/>
    <property type="evidence" value="ECO:0007669"/>
    <property type="project" value="UniProtKB-SubCell"/>
</dbReference>
<dbReference type="OrthoDB" id="2985014at2759"/>
<sequence>MTSEMKKSNSIKRVPVKKFPFFHPFSRRLHTALLCMIGFCCTTFMRMHLAITMTCMVNSTALALEQTLPYSIDNASIIDEVKSVSDHVCAPKNSHSKVVVDYGGELVWDTNEQNLIFSGTFWGSLITVLPSMFFINRYSARYVLQGAVGIYIIMTVLTPYLAIHFGPIPVFMSRFVMGLGEGFILPANNAIIANWFPSAERSTAISLFTTGNQMAGAFGNPVAASLCKCCEKK</sequence>
<name>A0A9P1N5T9_9PELO</name>
<dbReference type="InterPro" id="IPR050382">
    <property type="entry name" value="MFS_Na/Anion_cotransporter"/>
</dbReference>
<dbReference type="InterPro" id="IPR011701">
    <property type="entry name" value="MFS"/>
</dbReference>
<evidence type="ECO:0000256" key="1">
    <source>
        <dbReference type="ARBA" id="ARBA00004141"/>
    </source>
</evidence>
<dbReference type="EMBL" id="CANHGI010000004">
    <property type="protein sequence ID" value="CAI5449096.1"/>
    <property type="molecule type" value="Genomic_DNA"/>
</dbReference>
<dbReference type="PANTHER" id="PTHR11662:SF444">
    <property type="entry name" value="MAJOR FACILITATOR SUPERFAMILY (MFS) PROFILE DOMAIN-CONTAINING PROTEIN"/>
    <property type="match status" value="1"/>
</dbReference>
<evidence type="ECO:0000313" key="8">
    <source>
        <dbReference type="Proteomes" id="UP001152747"/>
    </source>
</evidence>
<dbReference type="GO" id="GO:0006820">
    <property type="term" value="P:monoatomic anion transport"/>
    <property type="evidence" value="ECO:0007669"/>
    <property type="project" value="TreeGrafter"/>
</dbReference>
<keyword evidence="4 5" id="KW-0472">Membrane</keyword>
<evidence type="ECO:0000256" key="3">
    <source>
        <dbReference type="ARBA" id="ARBA00022989"/>
    </source>
</evidence>
<dbReference type="GO" id="GO:0022857">
    <property type="term" value="F:transmembrane transporter activity"/>
    <property type="evidence" value="ECO:0007669"/>
    <property type="project" value="InterPro"/>
</dbReference>
<organism evidence="7 8">
    <name type="scientific">Caenorhabditis angaria</name>
    <dbReference type="NCBI Taxonomy" id="860376"/>
    <lineage>
        <taxon>Eukaryota</taxon>
        <taxon>Metazoa</taxon>
        <taxon>Ecdysozoa</taxon>
        <taxon>Nematoda</taxon>
        <taxon>Chromadorea</taxon>
        <taxon>Rhabditida</taxon>
        <taxon>Rhabditina</taxon>
        <taxon>Rhabditomorpha</taxon>
        <taxon>Rhabditoidea</taxon>
        <taxon>Rhabditidae</taxon>
        <taxon>Peloderinae</taxon>
        <taxon>Caenorhabditis</taxon>
    </lineage>
</organism>
<keyword evidence="3 5" id="KW-1133">Transmembrane helix</keyword>
<dbReference type="Pfam" id="PF07690">
    <property type="entry name" value="MFS_1"/>
    <property type="match status" value="1"/>
</dbReference>
<gene>
    <name evidence="7" type="ORF">CAMP_LOCUS11733</name>
</gene>
<comment type="caution">
    <text evidence="7">The sequence shown here is derived from an EMBL/GenBank/DDBJ whole genome shotgun (WGS) entry which is preliminary data.</text>
</comment>
<dbReference type="InterPro" id="IPR036259">
    <property type="entry name" value="MFS_trans_sf"/>
</dbReference>
<keyword evidence="8" id="KW-1185">Reference proteome</keyword>
<protein>
    <recommendedName>
        <fullName evidence="6">Major facilitator superfamily (MFS) profile domain-containing protein</fullName>
    </recommendedName>
</protein>
<accession>A0A9P1N5T9</accession>
<dbReference type="Proteomes" id="UP001152747">
    <property type="component" value="Unassembled WGS sequence"/>
</dbReference>
<evidence type="ECO:0000259" key="6">
    <source>
        <dbReference type="PROSITE" id="PS50850"/>
    </source>
</evidence>
<evidence type="ECO:0000256" key="5">
    <source>
        <dbReference type="SAM" id="Phobius"/>
    </source>
</evidence>
<feature type="transmembrane region" description="Helical" evidence="5">
    <location>
        <begin position="142"/>
        <end position="163"/>
    </location>
</feature>
<evidence type="ECO:0000256" key="4">
    <source>
        <dbReference type="ARBA" id="ARBA00023136"/>
    </source>
</evidence>
<feature type="transmembrane region" description="Helical" evidence="5">
    <location>
        <begin position="115"/>
        <end position="135"/>
    </location>
</feature>
<dbReference type="Gene3D" id="1.20.1250.20">
    <property type="entry name" value="MFS general substrate transporter like domains"/>
    <property type="match status" value="1"/>
</dbReference>